<protein>
    <recommendedName>
        <fullName evidence="3">Knr4/Smi1-like domain-containing protein</fullName>
    </recommendedName>
</protein>
<dbReference type="AlphaFoldDB" id="A0A401UKG7"/>
<proteinExistence type="predicted"/>
<evidence type="ECO:0008006" key="3">
    <source>
        <dbReference type="Google" id="ProtNLM"/>
    </source>
</evidence>
<dbReference type="InterPro" id="IPR037883">
    <property type="entry name" value="Knr4/Smi1-like_sf"/>
</dbReference>
<comment type="caution">
    <text evidence="1">The sequence shown here is derived from an EMBL/GenBank/DDBJ whole genome shotgun (WGS) entry which is preliminary data.</text>
</comment>
<dbReference type="SUPFAM" id="SSF160631">
    <property type="entry name" value="SMI1/KNR4-like"/>
    <property type="match status" value="1"/>
</dbReference>
<gene>
    <name evidence="1" type="ORF">Ctaglu_16730</name>
</gene>
<dbReference type="RefSeq" id="WP_125000028.1">
    <property type="nucleotide sequence ID" value="NZ_BHYK01000007.1"/>
</dbReference>
<dbReference type="EMBL" id="BHYK01000007">
    <property type="protein sequence ID" value="GCD10050.1"/>
    <property type="molecule type" value="Genomic_DNA"/>
</dbReference>
<dbReference type="OrthoDB" id="3698952at2"/>
<evidence type="ECO:0000313" key="1">
    <source>
        <dbReference type="EMBL" id="GCD10050.1"/>
    </source>
</evidence>
<accession>A0A401UKG7</accession>
<sequence>MIKNYLEKIQSNIYGQDSVGNGSSIKEIEECEKRLGLSLPIPVKELYEVFGKRKKMTAAGILKLETCLNTY</sequence>
<evidence type="ECO:0000313" key="2">
    <source>
        <dbReference type="Proteomes" id="UP000287872"/>
    </source>
</evidence>
<reference evidence="1 2" key="1">
    <citation type="submission" date="2018-11" db="EMBL/GenBank/DDBJ databases">
        <title>Genome sequencing and assembly of Clostridium tagluense strain A121.</title>
        <authorList>
            <person name="Murakami T."/>
            <person name="Segawa T."/>
            <person name="Shcherbakova V.A."/>
            <person name="Mori H."/>
            <person name="Yoshimura Y."/>
        </authorList>
    </citation>
    <scope>NUCLEOTIDE SEQUENCE [LARGE SCALE GENOMIC DNA]</scope>
    <source>
        <strain evidence="1 2">A121</strain>
    </source>
</reference>
<dbReference type="Proteomes" id="UP000287872">
    <property type="component" value="Unassembled WGS sequence"/>
</dbReference>
<name>A0A401UKG7_9CLOT</name>
<organism evidence="1 2">
    <name type="scientific">Clostridium tagluense</name>
    <dbReference type="NCBI Taxonomy" id="360422"/>
    <lineage>
        <taxon>Bacteria</taxon>
        <taxon>Bacillati</taxon>
        <taxon>Bacillota</taxon>
        <taxon>Clostridia</taxon>
        <taxon>Eubacteriales</taxon>
        <taxon>Clostridiaceae</taxon>
        <taxon>Clostridium</taxon>
    </lineage>
</organism>
<keyword evidence="2" id="KW-1185">Reference proteome</keyword>